<dbReference type="PANTHER" id="PTHR20974:SF0">
    <property type="entry name" value="UPF0585 PROTEIN CG18661"/>
    <property type="match status" value="1"/>
</dbReference>
<dbReference type="SUPFAM" id="SSF53335">
    <property type="entry name" value="S-adenosyl-L-methionine-dependent methyltransferases"/>
    <property type="match status" value="1"/>
</dbReference>
<name>A0A9D7LLJ9_9RHOO</name>
<dbReference type="EMBL" id="JADKBR010000005">
    <property type="protein sequence ID" value="MBK8890216.1"/>
    <property type="molecule type" value="Genomic_DNA"/>
</dbReference>
<comment type="caution">
    <text evidence="1">The sequence shown here is derived from an EMBL/GenBank/DDBJ whole genome shotgun (WGS) entry which is preliminary data.</text>
</comment>
<proteinExistence type="predicted"/>
<sequence length="207" mass="22828">MEKPCAPASEKNREPILEVLRDHFGDRRAVLEIGSGTGQHAIFFAARLPHLIWQTSDRAENLPGIKAWLDEAALANTPPALELDVTGAWPAGRYDAVFSANTLHIMPWAVVERLFAGLADVLADQAKVAIYGPFNYGGRFTSESNAAFDLRLRESAPHQGIRDFEKVNGLAEMAGLELVEDRAMPSNNRCVVWQKFGADQGFAVRRN</sequence>
<dbReference type="Gene3D" id="3.40.50.150">
    <property type="entry name" value="Vaccinia Virus protein VP39"/>
    <property type="match status" value="1"/>
</dbReference>
<dbReference type="InterPro" id="IPR010342">
    <property type="entry name" value="DUF938"/>
</dbReference>
<organism evidence="1 2">
    <name type="scientific">Candidatus Dechloromonas phosphorivorans</name>
    <dbReference type="NCBI Taxonomy" id="2899244"/>
    <lineage>
        <taxon>Bacteria</taxon>
        <taxon>Pseudomonadati</taxon>
        <taxon>Pseudomonadota</taxon>
        <taxon>Betaproteobacteria</taxon>
        <taxon>Rhodocyclales</taxon>
        <taxon>Azonexaceae</taxon>
        <taxon>Dechloromonas</taxon>
    </lineage>
</organism>
<evidence type="ECO:0000313" key="1">
    <source>
        <dbReference type="EMBL" id="MBK8890216.1"/>
    </source>
</evidence>
<dbReference type="InterPro" id="IPR029063">
    <property type="entry name" value="SAM-dependent_MTases_sf"/>
</dbReference>
<protein>
    <submittedName>
        <fullName evidence="1">DUF938 domain-containing protein</fullName>
    </submittedName>
</protein>
<accession>A0A9D7LLJ9</accession>
<dbReference type="AlphaFoldDB" id="A0A9D7LLJ9"/>
<dbReference type="Pfam" id="PF06080">
    <property type="entry name" value="DUF938"/>
    <property type="match status" value="1"/>
</dbReference>
<dbReference type="PANTHER" id="PTHR20974">
    <property type="entry name" value="UPF0585 PROTEIN CG18661"/>
    <property type="match status" value="1"/>
</dbReference>
<gene>
    <name evidence="1" type="ORF">IPN75_07325</name>
</gene>
<dbReference type="Proteomes" id="UP000808146">
    <property type="component" value="Unassembled WGS sequence"/>
</dbReference>
<evidence type="ECO:0000313" key="2">
    <source>
        <dbReference type="Proteomes" id="UP000808146"/>
    </source>
</evidence>
<reference evidence="1" key="1">
    <citation type="submission" date="2020-10" db="EMBL/GenBank/DDBJ databases">
        <title>Connecting structure to function with the recovery of over 1000 high-quality activated sludge metagenome-assembled genomes encoding full-length rRNA genes using long-read sequencing.</title>
        <authorList>
            <person name="Singleton C.M."/>
            <person name="Petriglieri F."/>
            <person name="Kristensen J.M."/>
            <person name="Kirkegaard R.H."/>
            <person name="Michaelsen T.Y."/>
            <person name="Andersen M.H."/>
            <person name="Karst S.M."/>
            <person name="Dueholm M.S."/>
            <person name="Nielsen P.H."/>
            <person name="Albertsen M."/>
        </authorList>
    </citation>
    <scope>NUCLEOTIDE SEQUENCE</scope>
    <source>
        <strain evidence="1">OdNE_18-Q3-R46-58_BAT3C.305</strain>
    </source>
</reference>